<name>A0A6M0K6X2_9GAMM</name>
<evidence type="ECO:0000259" key="2">
    <source>
        <dbReference type="Pfam" id="PF12158"/>
    </source>
</evidence>
<reference evidence="3 4" key="1">
    <citation type="submission" date="2020-02" db="EMBL/GenBank/DDBJ databases">
        <title>Genome sequences of Thiorhodococcus mannitoliphagus and Thiorhodococcus minor, purple sulfur photosynthetic bacteria in the gammaproteobacterial family, Chromatiaceae.</title>
        <authorList>
            <person name="Aviles F.A."/>
            <person name="Meyer T.E."/>
            <person name="Kyndt J.A."/>
        </authorList>
    </citation>
    <scope>NUCLEOTIDE SEQUENCE [LARGE SCALE GENOMIC DNA]</scope>
    <source>
        <strain evidence="3 4">DSM 11518</strain>
    </source>
</reference>
<keyword evidence="1" id="KW-0472">Membrane</keyword>
<evidence type="ECO:0000313" key="3">
    <source>
        <dbReference type="EMBL" id="NEV65091.1"/>
    </source>
</evidence>
<feature type="transmembrane region" description="Helical" evidence="1">
    <location>
        <begin position="20"/>
        <end position="44"/>
    </location>
</feature>
<evidence type="ECO:0000256" key="1">
    <source>
        <dbReference type="SAM" id="Phobius"/>
    </source>
</evidence>
<dbReference type="AlphaFoldDB" id="A0A6M0K6X2"/>
<feature type="transmembrane region" description="Helical" evidence="1">
    <location>
        <begin position="180"/>
        <end position="201"/>
    </location>
</feature>
<dbReference type="InterPro" id="IPR021994">
    <property type="entry name" value="DUF3592"/>
</dbReference>
<keyword evidence="1" id="KW-1133">Transmembrane helix</keyword>
<feature type="transmembrane region" description="Helical" evidence="1">
    <location>
        <begin position="323"/>
        <end position="344"/>
    </location>
</feature>
<keyword evidence="1" id="KW-0812">Transmembrane</keyword>
<keyword evidence="4" id="KW-1185">Reference proteome</keyword>
<comment type="caution">
    <text evidence="3">The sequence shown here is derived from an EMBL/GenBank/DDBJ whole genome shotgun (WGS) entry which is preliminary data.</text>
</comment>
<sequence length="365" mass="41093">MAQTPIPFELRRLRRRITLLGLLLGTLMVLLLALGVMALVMSLMLDLRPALWLTLMSLLGVLLVWVIRRRVVGAAKRRLADAAWLLSTASPRPASLHFNQALVFEGVVCALLDQGPRPRHQAAILYFSKLEYPKQPDTEVSLLESETCRTVLVKLKDRYFDGAKLDQAAFVAEKRRFDRAMTGLAVLIGLAFGSVAGWALIQAWQMHQGLACSAASQQWPQTSAEILEVGVVEEVRSTRSGKPRRRWRPEITYLYSWDGKTQTSSQLGCVERTWADRAAASKIADAFEVGKTYPLHLDPSITARAILIEDDRNWIRDQRTSNLGLTLSLMAAWLIAHLLIRHLLVRINRDRLREIETMIGWPPSS</sequence>
<dbReference type="Proteomes" id="UP000483379">
    <property type="component" value="Unassembled WGS sequence"/>
</dbReference>
<evidence type="ECO:0000313" key="4">
    <source>
        <dbReference type="Proteomes" id="UP000483379"/>
    </source>
</evidence>
<protein>
    <submittedName>
        <fullName evidence="3">DUF3592 domain-containing protein</fullName>
    </submittedName>
</protein>
<dbReference type="Pfam" id="PF12158">
    <property type="entry name" value="DUF3592"/>
    <property type="match status" value="1"/>
</dbReference>
<gene>
    <name evidence="3" type="ORF">G3446_25115</name>
</gene>
<feature type="domain" description="DUF3592" evidence="2">
    <location>
        <begin position="230"/>
        <end position="310"/>
    </location>
</feature>
<dbReference type="RefSeq" id="WP_164456420.1">
    <property type="nucleotide sequence ID" value="NZ_JAAIJQ010000147.1"/>
</dbReference>
<accession>A0A6M0K6X2</accession>
<proteinExistence type="predicted"/>
<organism evidence="3 4">
    <name type="scientific">Thiorhodococcus minor</name>
    <dbReference type="NCBI Taxonomy" id="57489"/>
    <lineage>
        <taxon>Bacteria</taxon>
        <taxon>Pseudomonadati</taxon>
        <taxon>Pseudomonadota</taxon>
        <taxon>Gammaproteobacteria</taxon>
        <taxon>Chromatiales</taxon>
        <taxon>Chromatiaceae</taxon>
        <taxon>Thiorhodococcus</taxon>
    </lineage>
</organism>
<feature type="transmembrane region" description="Helical" evidence="1">
    <location>
        <begin position="50"/>
        <end position="68"/>
    </location>
</feature>
<dbReference type="EMBL" id="JAAIJQ010000147">
    <property type="protein sequence ID" value="NEV65091.1"/>
    <property type="molecule type" value="Genomic_DNA"/>
</dbReference>